<keyword evidence="2" id="KW-0472">Membrane</keyword>
<protein>
    <submittedName>
        <fullName evidence="3">Uncharacterized protein</fullName>
    </submittedName>
</protein>
<dbReference type="EMBL" id="MKKU01001278">
    <property type="protein sequence ID" value="RNE96347.1"/>
    <property type="molecule type" value="Genomic_DNA"/>
</dbReference>
<evidence type="ECO:0000256" key="2">
    <source>
        <dbReference type="SAM" id="Phobius"/>
    </source>
</evidence>
<dbReference type="RefSeq" id="XP_029223315.1">
    <property type="nucleotide sequence ID" value="XM_029376675.1"/>
</dbReference>
<dbReference type="AlphaFoldDB" id="A0A3R7N4J1"/>
<sequence>PPTPTTTRPPTPTTTRPPTPTTTRPPTPTTTRPPTNTTTLPPQEVVVPWVQKHWYVLILAVVLPLIAALALTIIICCCCCRGVDESKWVTPMVLRELSGDVRYAANQRWGSGLGSFEDPVFPMCPPREQGNAVQQNSWMTPPGPAAYATQSFGLPRRSSRGRRAPGTFASVEVPRGDEIAEGCDDASLGNTRELRRDRPSGSGANWESMEAVEL</sequence>
<keyword evidence="2" id="KW-1133">Transmembrane helix</keyword>
<dbReference type="OrthoDB" id="10626386at2759"/>
<proteinExistence type="predicted"/>
<dbReference type="Proteomes" id="UP000284403">
    <property type="component" value="Unassembled WGS sequence"/>
</dbReference>
<feature type="transmembrane region" description="Helical" evidence="2">
    <location>
        <begin position="54"/>
        <end position="80"/>
    </location>
</feature>
<gene>
    <name evidence="3" type="ORF">Tco025E_09872</name>
</gene>
<feature type="compositionally biased region" description="Pro residues" evidence="1">
    <location>
        <begin position="1"/>
        <end position="28"/>
    </location>
</feature>
<feature type="region of interest" description="Disordered" evidence="1">
    <location>
        <begin position="155"/>
        <end position="214"/>
    </location>
</feature>
<evidence type="ECO:0000256" key="1">
    <source>
        <dbReference type="SAM" id="MobiDB-lite"/>
    </source>
</evidence>
<name>A0A3R7N4J1_9TRYP</name>
<keyword evidence="4" id="KW-1185">Reference proteome</keyword>
<accession>A0A3R7N4J1</accession>
<feature type="region of interest" description="Disordered" evidence="1">
    <location>
        <begin position="1"/>
        <end position="41"/>
    </location>
</feature>
<comment type="caution">
    <text evidence="3">The sequence shown here is derived from an EMBL/GenBank/DDBJ whole genome shotgun (WGS) entry which is preliminary data.</text>
</comment>
<feature type="non-terminal residue" evidence="3">
    <location>
        <position position="1"/>
    </location>
</feature>
<evidence type="ECO:0000313" key="4">
    <source>
        <dbReference type="Proteomes" id="UP000284403"/>
    </source>
</evidence>
<dbReference type="GeneID" id="40323483"/>
<evidence type="ECO:0000313" key="3">
    <source>
        <dbReference type="EMBL" id="RNE96347.1"/>
    </source>
</evidence>
<organism evidence="3 4">
    <name type="scientific">Trypanosoma conorhini</name>
    <dbReference type="NCBI Taxonomy" id="83891"/>
    <lineage>
        <taxon>Eukaryota</taxon>
        <taxon>Discoba</taxon>
        <taxon>Euglenozoa</taxon>
        <taxon>Kinetoplastea</taxon>
        <taxon>Metakinetoplastina</taxon>
        <taxon>Trypanosomatida</taxon>
        <taxon>Trypanosomatidae</taxon>
        <taxon>Trypanosoma</taxon>
    </lineage>
</organism>
<keyword evidence="2" id="KW-0812">Transmembrane</keyword>
<feature type="compositionally biased region" description="Low complexity" evidence="1">
    <location>
        <begin position="29"/>
        <end position="41"/>
    </location>
</feature>
<reference evidence="3 4" key="1">
    <citation type="journal article" date="2018" name="BMC Genomics">
        <title>Genomic comparison of Trypanosoma conorhini and Trypanosoma rangeli to Trypanosoma cruzi strains of high and low virulence.</title>
        <authorList>
            <person name="Bradwell K.R."/>
            <person name="Koparde V.N."/>
            <person name="Matveyev A.V."/>
            <person name="Serrano M.G."/>
            <person name="Alves J.M."/>
            <person name="Parikh H."/>
            <person name="Huang B."/>
            <person name="Lee V."/>
            <person name="Espinosa-Alvarez O."/>
            <person name="Ortiz P.A."/>
            <person name="Costa-Martins A.G."/>
            <person name="Teixeira M.M."/>
            <person name="Buck G.A."/>
        </authorList>
    </citation>
    <scope>NUCLEOTIDE SEQUENCE [LARGE SCALE GENOMIC DNA]</scope>
    <source>
        <strain evidence="3 4">025E</strain>
    </source>
</reference>